<evidence type="ECO:0000256" key="5">
    <source>
        <dbReference type="SAM" id="Phobius"/>
    </source>
</evidence>
<dbReference type="AlphaFoldDB" id="A0A2W4C5A6"/>
<dbReference type="Pfam" id="PF07690">
    <property type="entry name" value="MFS_1"/>
    <property type="match status" value="1"/>
</dbReference>
<dbReference type="Gene3D" id="1.20.1250.20">
    <property type="entry name" value="MFS general substrate transporter like domains"/>
    <property type="match status" value="2"/>
</dbReference>
<dbReference type="OrthoDB" id="9810941at2"/>
<evidence type="ECO:0000256" key="2">
    <source>
        <dbReference type="ARBA" id="ARBA00022692"/>
    </source>
</evidence>
<keyword evidence="7" id="KW-1185">Reference proteome</keyword>
<feature type="transmembrane region" description="Helical" evidence="5">
    <location>
        <begin position="293"/>
        <end position="315"/>
    </location>
</feature>
<evidence type="ECO:0000256" key="3">
    <source>
        <dbReference type="ARBA" id="ARBA00022989"/>
    </source>
</evidence>
<comment type="caution">
    <text evidence="6">The sequence shown here is derived from an EMBL/GenBank/DDBJ whole genome shotgun (WGS) entry which is preliminary data.</text>
</comment>
<dbReference type="PANTHER" id="PTHR23514:SF13">
    <property type="entry name" value="INNER MEMBRANE PROTEIN YBJJ"/>
    <property type="match status" value="1"/>
</dbReference>
<feature type="transmembrane region" description="Helical" evidence="5">
    <location>
        <begin position="71"/>
        <end position="89"/>
    </location>
</feature>
<feature type="transmembrane region" description="Helical" evidence="5">
    <location>
        <begin position="355"/>
        <end position="375"/>
    </location>
</feature>
<name>A0A2W4C5A6_9HYPH</name>
<feature type="transmembrane region" description="Helical" evidence="5">
    <location>
        <begin position="327"/>
        <end position="349"/>
    </location>
</feature>
<feature type="transmembrane region" description="Helical" evidence="5">
    <location>
        <begin position="236"/>
        <end position="257"/>
    </location>
</feature>
<dbReference type="Proteomes" id="UP000248925">
    <property type="component" value="Unassembled WGS sequence"/>
</dbReference>
<keyword evidence="3 5" id="KW-1133">Transmembrane helix</keyword>
<evidence type="ECO:0000256" key="1">
    <source>
        <dbReference type="ARBA" id="ARBA00004141"/>
    </source>
</evidence>
<organism evidence="6 7">
    <name type="scientific">Rhizobium tubonense</name>
    <dbReference type="NCBI Taxonomy" id="484088"/>
    <lineage>
        <taxon>Bacteria</taxon>
        <taxon>Pseudomonadati</taxon>
        <taxon>Pseudomonadota</taxon>
        <taxon>Alphaproteobacteria</taxon>
        <taxon>Hyphomicrobiales</taxon>
        <taxon>Rhizobiaceae</taxon>
        <taxon>Rhizobium/Agrobacterium group</taxon>
        <taxon>Rhizobium</taxon>
    </lineage>
</organism>
<dbReference type="InterPro" id="IPR051788">
    <property type="entry name" value="MFS_Transporter"/>
</dbReference>
<dbReference type="RefSeq" id="WP_111163451.1">
    <property type="nucleotide sequence ID" value="NZ_PCDP01000065.1"/>
</dbReference>
<feature type="transmembrane region" description="Helical" evidence="5">
    <location>
        <begin position="197"/>
        <end position="216"/>
    </location>
</feature>
<dbReference type="EMBL" id="PCDP01000065">
    <property type="protein sequence ID" value="PZM08762.1"/>
    <property type="molecule type" value="Genomic_DNA"/>
</dbReference>
<dbReference type="InterPro" id="IPR011701">
    <property type="entry name" value="MFS"/>
</dbReference>
<feature type="transmembrane region" description="Helical" evidence="5">
    <location>
        <begin position="95"/>
        <end position="113"/>
    </location>
</feature>
<dbReference type="SUPFAM" id="SSF103473">
    <property type="entry name" value="MFS general substrate transporter"/>
    <property type="match status" value="1"/>
</dbReference>
<dbReference type="GO" id="GO:0016020">
    <property type="term" value="C:membrane"/>
    <property type="evidence" value="ECO:0007669"/>
    <property type="project" value="UniProtKB-SubCell"/>
</dbReference>
<keyword evidence="4 5" id="KW-0472">Membrane</keyword>
<keyword evidence="2 5" id="KW-0812">Transmembrane</keyword>
<sequence>MHLQPQHRIYICFFLFAASLGALLARMPDLQVALAVDKSELGATIIGMALGALISLTFSSPLIARLGARTTALITVLGTSALLALVPWVGTAPGVFSVLFCEGLLAGALEINLNVEIGRIEALAGRSLMNRAHGFWSLGFFVTALAASMIRQAGVSMELHLAMTFAAVVVIGSWAIFGMRNAPTPTVSGETKTPLIALPTLGLLPLCVMGIAAFLVEGAGIDWSAIYMRDVFAVEPLVGGLGLTLFTFFMALARLFVDPLVDRFGARAMAGGLLILSASGLVAVWLAPHPYVALFGFALMGAGCSAVYPLAVSAAAQRKDRAPSLNVAALAQMTFVVFFLAPPLLGFIAEHAGIRTSYLACLPLIIYALFSINALSSRIGANQTVDVVRL</sequence>
<dbReference type="CDD" id="cd17393">
    <property type="entry name" value="MFS_MosC_like"/>
    <property type="match status" value="1"/>
</dbReference>
<evidence type="ECO:0000313" key="7">
    <source>
        <dbReference type="Proteomes" id="UP000248925"/>
    </source>
</evidence>
<dbReference type="GO" id="GO:0022857">
    <property type="term" value="F:transmembrane transporter activity"/>
    <property type="evidence" value="ECO:0007669"/>
    <property type="project" value="InterPro"/>
</dbReference>
<gene>
    <name evidence="6" type="ORF">CPY51_27705</name>
</gene>
<feature type="transmembrane region" description="Helical" evidence="5">
    <location>
        <begin position="45"/>
        <end position="64"/>
    </location>
</feature>
<reference evidence="6 7" key="1">
    <citation type="journal article" date="2018" name="Sci. Rep.">
        <title>Rhizobium tumorigenes sp. nov., a novel plant tumorigenic bacterium isolated from cane gall tumors on thornless blackberry.</title>
        <authorList>
            <person name="Kuzmanovi N."/>
            <person name="Smalla K."/>
            <person name="Gronow S."/>
            <person name="PuBawska J."/>
        </authorList>
    </citation>
    <scope>NUCLEOTIDE SEQUENCE [LARGE SCALE GENOMIC DNA]</scope>
    <source>
        <strain evidence="6 7">CCBAU 85046</strain>
    </source>
</reference>
<protein>
    <submittedName>
        <fullName evidence="6">MFS transporter</fullName>
    </submittedName>
</protein>
<proteinExistence type="predicted"/>
<dbReference type="InterPro" id="IPR036259">
    <property type="entry name" value="MFS_trans_sf"/>
</dbReference>
<feature type="transmembrane region" description="Helical" evidence="5">
    <location>
        <begin position="269"/>
        <end position="287"/>
    </location>
</feature>
<feature type="transmembrane region" description="Helical" evidence="5">
    <location>
        <begin position="134"/>
        <end position="153"/>
    </location>
</feature>
<feature type="transmembrane region" description="Helical" evidence="5">
    <location>
        <begin position="159"/>
        <end position="177"/>
    </location>
</feature>
<evidence type="ECO:0000313" key="6">
    <source>
        <dbReference type="EMBL" id="PZM08762.1"/>
    </source>
</evidence>
<accession>A0A2W4C5A6</accession>
<evidence type="ECO:0000256" key="4">
    <source>
        <dbReference type="ARBA" id="ARBA00023136"/>
    </source>
</evidence>
<comment type="subcellular location">
    <subcellularLocation>
        <location evidence="1">Membrane</location>
        <topology evidence="1">Multi-pass membrane protein</topology>
    </subcellularLocation>
</comment>
<dbReference type="PANTHER" id="PTHR23514">
    <property type="entry name" value="BYPASS OF STOP CODON PROTEIN 6"/>
    <property type="match status" value="1"/>
</dbReference>